<gene>
    <name evidence="1" type="ORF">CINCED_3A025912</name>
</gene>
<dbReference type="EMBL" id="CABPRJ010002413">
    <property type="protein sequence ID" value="VVC45812.1"/>
    <property type="molecule type" value="Genomic_DNA"/>
</dbReference>
<evidence type="ECO:0000313" key="1">
    <source>
        <dbReference type="EMBL" id="VVC45812.1"/>
    </source>
</evidence>
<reference evidence="1 2" key="1">
    <citation type="submission" date="2019-08" db="EMBL/GenBank/DDBJ databases">
        <authorList>
            <person name="Alioto T."/>
            <person name="Alioto T."/>
            <person name="Gomez Garrido J."/>
        </authorList>
    </citation>
    <scope>NUCLEOTIDE SEQUENCE [LARGE SCALE GENOMIC DNA]</scope>
</reference>
<proteinExistence type="predicted"/>
<dbReference type="AlphaFoldDB" id="A0A5E4NLI0"/>
<dbReference type="Proteomes" id="UP000325440">
    <property type="component" value="Unassembled WGS sequence"/>
</dbReference>
<evidence type="ECO:0000313" key="2">
    <source>
        <dbReference type="Proteomes" id="UP000325440"/>
    </source>
</evidence>
<organism evidence="1 2">
    <name type="scientific">Cinara cedri</name>
    <dbReference type="NCBI Taxonomy" id="506608"/>
    <lineage>
        <taxon>Eukaryota</taxon>
        <taxon>Metazoa</taxon>
        <taxon>Ecdysozoa</taxon>
        <taxon>Arthropoda</taxon>
        <taxon>Hexapoda</taxon>
        <taxon>Insecta</taxon>
        <taxon>Pterygota</taxon>
        <taxon>Neoptera</taxon>
        <taxon>Paraneoptera</taxon>
        <taxon>Hemiptera</taxon>
        <taxon>Sternorrhyncha</taxon>
        <taxon>Aphidomorpha</taxon>
        <taxon>Aphidoidea</taxon>
        <taxon>Aphididae</taxon>
        <taxon>Lachninae</taxon>
        <taxon>Cinara</taxon>
    </lineage>
</organism>
<keyword evidence="2" id="KW-1185">Reference proteome</keyword>
<accession>A0A5E4NLI0</accession>
<name>A0A5E4NLI0_9HEMI</name>
<sequence>MLYVVNKCSSSSDAYPIPNVGGLSGGLLFATRNNADEQFPNHNLRFGSHDDLLLPDNFNACNPSGIFGILLYKYIIITQMLRFWFLGGDINQSSGFHTVDKHKELVASHDTINAKLIIKMNLS</sequence>
<protein>
    <submittedName>
        <fullName evidence="1">Uncharacterized protein</fullName>
    </submittedName>
</protein>